<organism evidence="1 2">
    <name type="scientific">Opitutus terrae (strain DSM 11246 / JCM 15787 / PB90-1)</name>
    <dbReference type="NCBI Taxonomy" id="452637"/>
    <lineage>
        <taxon>Bacteria</taxon>
        <taxon>Pseudomonadati</taxon>
        <taxon>Verrucomicrobiota</taxon>
        <taxon>Opitutia</taxon>
        <taxon>Opitutales</taxon>
        <taxon>Opitutaceae</taxon>
        <taxon>Opitutus</taxon>
    </lineage>
</organism>
<dbReference type="EMBL" id="CP001032">
    <property type="protein sequence ID" value="ACB76173.1"/>
    <property type="molecule type" value="Genomic_DNA"/>
</dbReference>
<proteinExistence type="predicted"/>
<evidence type="ECO:0000313" key="1">
    <source>
        <dbReference type="EMBL" id="ACB76173.1"/>
    </source>
</evidence>
<dbReference type="InterPro" id="IPR036380">
    <property type="entry name" value="Isochorismatase-like_sf"/>
</dbReference>
<keyword evidence="2" id="KW-1185">Reference proteome</keyword>
<dbReference type="AlphaFoldDB" id="B1ZXC1"/>
<protein>
    <recommendedName>
        <fullName evidence="3">Isochorismatase-like domain-containing protein</fullName>
    </recommendedName>
</protein>
<evidence type="ECO:0000313" key="2">
    <source>
        <dbReference type="Proteomes" id="UP000007013"/>
    </source>
</evidence>
<dbReference type="KEGG" id="ote:Oter_2892"/>
<dbReference type="RefSeq" id="WP_012375708.1">
    <property type="nucleotide sequence ID" value="NC_010571.1"/>
</dbReference>
<accession>B1ZXC1</accession>
<gene>
    <name evidence="1" type="ordered locus">Oter_2892</name>
</gene>
<dbReference type="OrthoDB" id="2569218at2"/>
<name>B1ZXC1_OPITP</name>
<reference evidence="1 2" key="1">
    <citation type="journal article" date="2011" name="J. Bacteriol.">
        <title>Genome sequence of the verrucomicrobium Opitutus terrae PB90-1, an abundant inhabitant of rice paddy soil ecosystems.</title>
        <authorList>
            <person name="van Passel M.W."/>
            <person name="Kant R."/>
            <person name="Palva A."/>
            <person name="Copeland A."/>
            <person name="Lucas S."/>
            <person name="Lapidus A."/>
            <person name="Glavina del Rio T."/>
            <person name="Pitluck S."/>
            <person name="Goltsman E."/>
            <person name="Clum A."/>
            <person name="Sun H."/>
            <person name="Schmutz J."/>
            <person name="Larimer F.W."/>
            <person name="Land M.L."/>
            <person name="Hauser L."/>
            <person name="Kyrpides N."/>
            <person name="Mikhailova N."/>
            <person name="Richardson P.P."/>
            <person name="Janssen P.H."/>
            <person name="de Vos W.M."/>
            <person name="Smidt H."/>
        </authorList>
    </citation>
    <scope>NUCLEOTIDE SEQUENCE [LARGE SCALE GENOMIC DNA]</scope>
    <source>
        <strain evidence="2">DSM 11246 / JCM 15787 / PB90-1</strain>
    </source>
</reference>
<dbReference type="eggNOG" id="COG1335">
    <property type="taxonomic scope" value="Bacteria"/>
</dbReference>
<sequence length="267" mass="29802">MRVLAELYQQFDADPLRPVPGEGYGGWHEREIELAPAHTALVVMHAWDHGSPAAFPGWWRAVEYMPRADAILRTVFPRLLGAVRASPMPVFHVISGRGRCAPRLSSASTAIAAKPRSRLLVTRDPAYLELQRIRAACVFPGEHNRADIEQAFARLDFAPAARPVGREGLAEDGDQLATLCRIHGINHLIYVGFAVNWCLLMSPGGMVDMARHGCLCSTIREAVTAVENRETARDEREKQQALWRVAVEFGFVFRLESFLRALPVRFP</sequence>
<evidence type="ECO:0008006" key="3">
    <source>
        <dbReference type="Google" id="ProtNLM"/>
    </source>
</evidence>
<dbReference type="STRING" id="452637.Oter_2892"/>
<dbReference type="Proteomes" id="UP000007013">
    <property type="component" value="Chromosome"/>
</dbReference>
<dbReference type="Gene3D" id="3.40.50.850">
    <property type="entry name" value="Isochorismatase-like"/>
    <property type="match status" value="1"/>
</dbReference>
<dbReference type="HOGENOM" id="CLU_1041480_0_0_0"/>